<keyword evidence="8" id="KW-1185">Reference proteome</keyword>
<reference evidence="7 8" key="1">
    <citation type="journal article" date="2015" name="Clin. Infect. Dis.">
        <title>Genomic Investigations unmask Mycoplasma amphoriforme, a new respiratory pathogen.</title>
        <authorList>
            <person name="Gillespie S.H."/>
            <person name="Ling C.L."/>
            <person name="Oravcova K."/>
            <person name="Pinheiro M."/>
            <person name="Wells L."/>
            <person name="Bryant J.M."/>
            <person name="McHugh T.D."/>
            <person name="Bebear C."/>
            <person name="Webster D."/>
            <person name="Harris S.R."/>
            <person name="Seth-Smith H.M."/>
            <person name="Thomson N.R."/>
        </authorList>
    </citation>
    <scope>NUCLEOTIDE SEQUENCE [LARGE SCALE GENOMIC DNA]</scope>
    <source>
        <strain evidence="7 8">A39</strain>
    </source>
</reference>
<sequence length="317" mass="35418">MKTKIVFFGSAALSLACLKYLYHSNDFEVVGVVCQPDKPNGRNHKITFGPVKQFCLENQILCLQPNKVNADLSVINKLHAQIGACVAYGQKIGQTLLDSFPLGIINVHPSTLPKYRGAAPINYAIWNNDPTTSICIMKMEQTMDTGPVCVKHNLIIEPGMTAGDLLAIVTKLAPKLLHDALLDIINNQVVWTEQDKKNVYPMAPMLKKVQEQIDWNQPAQAIVSHINAFSPTPATYTYYHLTKLIKFYKASIGSHHHDQVAGKINRIEKNFICITSVRPNSCIHLSEFLIPGKKKIQVKDYHGTYPFQVGDQFNHGN</sequence>
<dbReference type="GO" id="GO:0004479">
    <property type="term" value="F:methionyl-tRNA formyltransferase activity"/>
    <property type="evidence" value="ECO:0007669"/>
    <property type="project" value="UniProtKB-EC"/>
</dbReference>
<keyword evidence="3" id="KW-0808">Transferase</keyword>
<dbReference type="Gene3D" id="3.40.50.12230">
    <property type="match status" value="1"/>
</dbReference>
<dbReference type="SUPFAM" id="SSF50486">
    <property type="entry name" value="FMT C-terminal domain-like"/>
    <property type="match status" value="1"/>
</dbReference>
<dbReference type="Pfam" id="PF02911">
    <property type="entry name" value="Formyl_trans_C"/>
    <property type="match status" value="1"/>
</dbReference>
<dbReference type="Pfam" id="PF00551">
    <property type="entry name" value="Formyl_trans_N"/>
    <property type="match status" value="1"/>
</dbReference>
<dbReference type="InterPro" id="IPR041711">
    <property type="entry name" value="Met-tRNA-FMT_N"/>
</dbReference>
<name>A0A292IIH9_9MOLU</name>
<dbReference type="InterPro" id="IPR036477">
    <property type="entry name" value="Formyl_transf_N_sf"/>
</dbReference>
<dbReference type="NCBIfam" id="TIGR00460">
    <property type="entry name" value="fmt"/>
    <property type="match status" value="1"/>
</dbReference>
<dbReference type="InterPro" id="IPR011034">
    <property type="entry name" value="Formyl_transferase-like_C_sf"/>
</dbReference>
<proteinExistence type="inferred from homology"/>
<feature type="domain" description="Formyl transferase N-terminal" evidence="5">
    <location>
        <begin position="4"/>
        <end position="180"/>
    </location>
</feature>
<dbReference type="GO" id="GO:0005829">
    <property type="term" value="C:cytosol"/>
    <property type="evidence" value="ECO:0007669"/>
    <property type="project" value="TreeGrafter"/>
</dbReference>
<organism evidence="7 8">
    <name type="scientific">Mycoplasma amphoriforme A39</name>
    <dbReference type="NCBI Taxonomy" id="572419"/>
    <lineage>
        <taxon>Bacteria</taxon>
        <taxon>Bacillati</taxon>
        <taxon>Mycoplasmatota</taxon>
        <taxon>Mollicutes</taxon>
        <taxon>Mycoplasmataceae</taxon>
        <taxon>Mycoplasma</taxon>
    </lineage>
</organism>
<dbReference type="PANTHER" id="PTHR11138">
    <property type="entry name" value="METHIONYL-TRNA FORMYLTRANSFERASE"/>
    <property type="match status" value="1"/>
</dbReference>
<dbReference type="PANTHER" id="PTHR11138:SF5">
    <property type="entry name" value="METHIONYL-TRNA FORMYLTRANSFERASE, MITOCHONDRIAL"/>
    <property type="match status" value="1"/>
</dbReference>
<evidence type="ECO:0000313" key="8">
    <source>
        <dbReference type="Proteomes" id="UP000261764"/>
    </source>
</evidence>
<dbReference type="PROSITE" id="PS51257">
    <property type="entry name" value="PROKAR_LIPOPROTEIN"/>
    <property type="match status" value="1"/>
</dbReference>
<keyword evidence="4" id="KW-0648">Protein biosynthesis</keyword>
<evidence type="ECO:0000259" key="6">
    <source>
        <dbReference type="Pfam" id="PF02911"/>
    </source>
</evidence>
<gene>
    <name evidence="7" type="ORF">MAMA39_06320</name>
</gene>
<dbReference type="InterPro" id="IPR002376">
    <property type="entry name" value="Formyl_transf_N"/>
</dbReference>
<dbReference type="KEGG" id="mamp:MAMA39_06320"/>
<dbReference type="CDD" id="cd08646">
    <property type="entry name" value="FMT_core_Met-tRNA-FMT_N"/>
    <property type="match status" value="1"/>
</dbReference>
<dbReference type="EMBL" id="HG937516">
    <property type="protein sequence ID" value="CDN40749.1"/>
    <property type="molecule type" value="Genomic_DNA"/>
</dbReference>
<dbReference type="InterPro" id="IPR005793">
    <property type="entry name" value="Formyl_trans_C"/>
</dbReference>
<feature type="domain" description="Formyl transferase C-terminal" evidence="6">
    <location>
        <begin position="206"/>
        <end position="301"/>
    </location>
</feature>
<evidence type="ECO:0000259" key="5">
    <source>
        <dbReference type="Pfam" id="PF00551"/>
    </source>
</evidence>
<accession>A0A292IIH9</accession>
<dbReference type="AlphaFoldDB" id="A0A292IIH9"/>
<evidence type="ECO:0000313" key="7">
    <source>
        <dbReference type="EMBL" id="CDN40749.1"/>
    </source>
</evidence>
<dbReference type="InterPro" id="IPR044135">
    <property type="entry name" value="Met-tRNA-FMT_C"/>
</dbReference>
<evidence type="ECO:0000256" key="2">
    <source>
        <dbReference type="ARBA" id="ARBA00012261"/>
    </source>
</evidence>
<dbReference type="RefSeq" id="WP_343251379.1">
    <property type="nucleotide sequence ID" value="NZ_HG937516.1"/>
</dbReference>
<evidence type="ECO:0000256" key="4">
    <source>
        <dbReference type="ARBA" id="ARBA00022917"/>
    </source>
</evidence>
<comment type="similarity">
    <text evidence="1">Belongs to the Fmt family.</text>
</comment>
<evidence type="ECO:0000256" key="1">
    <source>
        <dbReference type="ARBA" id="ARBA00010699"/>
    </source>
</evidence>
<dbReference type="EC" id="2.1.2.9" evidence="2"/>
<dbReference type="Proteomes" id="UP000261764">
    <property type="component" value="Chromosome I"/>
</dbReference>
<dbReference type="CDD" id="cd08704">
    <property type="entry name" value="Met_tRNA_FMT_C"/>
    <property type="match status" value="1"/>
</dbReference>
<protein>
    <recommendedName>
        <fullName evidence="2">methionyl-tRNA formyltransferase</fullName>
        <ecNumber evidence="2">2.1.2.9</ecNumber>
    </recommendedName>
</protein>
<evidence type="ECO:0000256" key="3">
    <source>
        <dbReference type="ARBA" id="ARBA00022679"/>
    </source>
</evidence>
<dbReference type="SUPFAM" id="SSF53328">
    <property type="entry name" value="Formyltransferase"/>
    <property type="match status" value="1"/>
</dbReference>
<dbReference type="InterPro" id="IPR005794">
    <property type="entry name" value="Fmt"/>
</dbReference>